<comment type="caution">
    <text evidence="1">The sequence shown here is derived from an EMBL/GenBank/DDBJ whole genome shotgun (WGS) entry which is preliminary data.</text>
</comment>
<dbReference type="InterPro" id="IPR035069">
    <property type="entry name" value="TTHA1013/TTHA0281-like"/>
</dbReference>
<name>A0A1F6WQ11_9BACT</name>
<dbReference type="Proteomes" id="UP000178184">
    <property type="component" value="Unassembled WGS sequence"/>
</dbReference>
<dbReference type="SUPFAM" id="SSF143100">
    <property type="entry name" value="TTHA1013/TTHA0281-like"/>
    <property type="match status" value="1"/>
</dbReference>
<dbReference type="Gene3D" id="3.30.160.250">
    <property type="match status" value="1"/>
</dbReference>
<protein>
    <recommendedName>
        <fullName evidence="3">HicB-like antitoxin of toxin-antitoxin system domain-containing protein</fullName>
    </recommendedName>
</protein>
<reference evidence="1 2" key="1">
    <citation type="journal article" date="2016" name="Nat. Commun.">
        <title>Thousands of microbial genomes shed light on interconnected biogeochemical processes in an aquifer system.</title>
        <authorList>
            <person name="Anantharaman K."/>
            <person name="Brown C.T."/>
            <person name="Hug L.A."/>
            <person name="Sharon I."/>
            <person name="Castelle C.J."/>
            <person name="Probst A.J."/>
            <person name="Thomas B.C."/>
            <person name="Singh A."/>
            <person name="Wilkins M.J."/>
            <person name="Karaoz U."/>
            <person name="Brodie E.L."/>
            <person name="Williams K.H."/>
            <person name="Hubbard S.S."/>
            <person name="Banfield J.F."/>
        </authorList>
    </citation>
    <scope>NUCLEOTIDE SEQUENCE [LARGE SCALE GENOMIC DNA]</scope>
</reference>
<proteinExistence type="predicted"/>
<sequence>MKKEVKNLNTFSVKIEKEKKGYSAVVLGINDVCASEGKTYEDVLKNIEEALELYVEHLKVSKPKPIKSNIILMPIYA</sequence>
<dbReference type="STRING" id="1801764.A2903_02070"/>
<evidence type="ECO:0000313" key="2">
    <source>
        <dbReference type="Proteomes" id="UP000178184"/>
    </source>
</evidence>
<organism evidence="1 2">
    <name type="scientific">Candidatus Nomurabacteria bacterium RIFCSPLOWO2_01_FULL_33_17</name>
    <dbReference type="NCBI Taxonomy" id="1801764"/>
    <lineage>
        <taxon>Bacteria</taxon>
        <taxon>Candidatus Nomuraibacteriota</taxon>
    </lineage>
</organism>
<gene>
    <name evidence="1" type="ORF">A2903_02070</name>
</gene>
<dbReference type="EMBL" id="MFUO01000016">
    <property type="protein sequence ID" value="OGI83936.1"/>
    <property type="molecule type" value="Genomic_DNA"/>
</dbReference>
<dbReference type="AlphaFoldDB" id="A0A1F6WQ11"/>
<accession>A0A1F6WQ11</accession>
<evidence type="ECO:0000313" key="1">
    <source>
        <dbReference type="EMBL" id="OGI83936.1"/>
    </source>
</evidence>
<evidence type="ECO:0008006" key="3">
    <source>
        <dbReference type="Google" id="ProtNLM"/>
    </source>
</evidence>